<comment type="caution">
    <text evidence="2">The sequence shown here is derived from an EMBL/GenBank/DDBJ whole genome shotgun (WGS) entry which is preliminary data.</text>
</comment>
<reference evidence="2 3" key="1">
    <citation type="submission" date="2019-12" db="EMBL/GenBank/DDBJ databases">
        <authorList>
            <person name="Alioto T."/>
            <person name="Alioto T."/>
            <person name="Gomez Garrido J."/>
        </authorList>
    </citation>
    <scope>NUCLEOTIDE SEQUENCE [LARGE SCALE GENOMIC DNA]</scope>
</reference>
<protein>
    <submittedName>
        <fullName evidence="2">Uncharacterized protein</fullName>
    </submittedName>
</protein>
<dbReference type="Proteomes" id="UP000594638">
    <property type="component" value="Unassembled WGS sequence"/>
</dbReference>
<evidence type="ECO:0000256" key="1">
    <source>
        <dbReference type="SAM" id="MobiDB-lite"/>
    </source>
</evidence>
<proteinExistence type="predicted"/>
<keyword evidence="3" id="KW-1185">Reference proteome</keyword>
<sequence>TESAAGAATTEPQPTASDIATAENRADTHSDGRITTALTFASPREEGNRIGEEVLLAAVATGDEWRSEAMELERERERLVRE</sequence>
<feature type="non-terminal residue" evidence="2">
    <location>
        <position position="1"/>
    </location>
</feature>
<evidence type="ECO:0000313" key="2">
    <source>
        <dbReference type="EMBL" id="CAA3030255.1"/>
    </source>
</evidence>
<dbReference type="Gramene" id="OE9A079891T1">
    <property type="protein sequence ID" value="OE9A079891C1"/>
    <property type="gene ID" value="OE9A079891"/>
</dbReference>
<name>A0A8S0VJ17_OLEEU</name>
<feature type="region of interest" description="Disordered" evidence="1">
    <location>
        <begin position="1"/>
        <end position="40"/>
    </location>
</feature>
<gene>
    <name evidence="2" type="ORF">OLEA9_A079891</name>
</gene>
<evidence type="ECO:0000313" key="3">
    <source>
        <dbReference type="Proteomes" id="UP000594638"/>
    </source>
</evidence>
<dbReference type="EMBL" id="CACTIH010009360">
    <property type="protein sequence ID" value="CAA3030255.1"/>
    <property type="molecule type" value="Genomic_DNA"/>
</dbReference>
<accession>A0A8S0VJ17</accession>
<organism evidence="2 3">
    <name type="scientific">Olea europaea subsp. europaea</name>
    <dbReference type="NCBI Taxonomy" id="158383"/>
    <lineage>
        <taxon>Eukaryota</taxon>
        <taxon>Viridiplantae</taxon>
        <taxon>Streptophyta</taxon>
        <taxon>Embryophyta</taxon>
        <taxon>Tracheophyta</taxon>
        <taxon>Spermatophyta</taxon>
        <taxon>Magnoliopsida</taxon>
        <taxon>eudicotyledons</taxon>
        <taxon>Gunneridae</taxon>
        <taxon>Pentapetalae</taxon>
        <taxon>asterids</taxon>
        <taxon>lamiids</taxon>
        <taxon>Lamiales</taxon>
        <taxon>Oleaceae</taxon>
        <taxon>Oleeae</taxon>
        <taxon>Olea</taxon>
    </lineage>
</organism>
<dbReference type="AlphaFoldDB" id="A0A8S0VJ17"/>